<evidence type="ECO:0000256" key="4">
    <source>
        <dbReference type="ARBA" id="ARBA00022989"/>
    </source>
</evidence>
<evidence type="ECO:0000256" key="2">
    <source>
        <dbReference type="ARBA" id="ARBA00022475"/>
    </source>
</evidence>
<comment type="caution">
    <text evidence="8">The sequence shown here is derived from an EMBL/GenBank/DDBJ whole genome shotgun (WGS) entry which is preliminary data.</text>
</comment>
<evidence type="ECO:0000313" key="8">
    <source>
        <dbReference type="EMBL" id="TGB02902.1"/>
    </source>
</evidence>
<dbReference type="RefSeq" id="WP_135327815.1">
    <property type="nucleotide sequence ID" value="NZ_SRJC01000002.1"/>
</dbReference>
<feature type="transmembrane region" description="Helical" evidence="6">
    <location>
        <begin position="152"/>
        <end position="174"/>
    </location>
</feature>
<feature type="domain" description="ABC3 transporter permease C-terminal" evidence="7">
    <location>
        <begin position="59"/>
        <end position="180"/>
    </location>
</feature>
<protein>
    <submittedName>
        <fullName evidence="8">ABC transporter permease</fullName>
    </submittedName>
</protein>
<feature type="transmembrane region" description="Helical" evidence="6">
    <location>
        <begin position="56"/>
        <end position="75"/>
    </location>
</feature>
<evidence type="ECO:0000256" key="3">
    <source>
        <dbReference type="ARBA" id="ARBA00022692"/>
    </source>
</evidence>
<evidence type="ECO:0000256" key="6">
    <source>
        <dbReference type="PIRNR" id="PIRNR018968"/>
    </source>
</evidence>
<dbReference type="PIRSF" id="PIRSF018968">
    <property type="entry name" value="ABC_permease_BceB"/>
    <property type="match status" value="1"/>
</dbReference>
<comment type="similarity">
    <text evidence="6">Belongs to the ABC-4 integral membrane protein family.</text>
</comment>
<dbReference type="Pfam" id="PF02687">
    <property type="entry name" value="FtsX"/>
    <property type="match status" value="1"/>
</dbReference>
<dbReference type="GO" id="GO:0005886">
    <property type="term" value="C:plasma membrane"/>
    <property type="evidence" value="ECO:0007669"/>
    <property type="project" value="UniProtKB-SubCell"/>
</dbReference>
<evidence type="ECO:0000256" key="5">
    <source>
        <dbReference type="ARBA" id="ARBA00023136"/>
    </source>
</evidence>
<keyword evidence="9" id="KW-1185">Reference proteome</keyword>
<feature type="transmembrane region" description="Helical" evidence="6">
    <location>
        <begin position="109"/>
        <end position="130"/>
    </location>
</feature>
<feature type="transmembrane region" description="Helical" evidence="6">
    <location>
        <begin position="607"/>
        <end position="632"/>
    </location>
</feature>
<dbReference type="Proteomes" id="UP000297982">
    <property type="component" value="Unassembled WGS sequence"/>
</dbReference>
<keyword evidence="4 6" id="KW-1133">Transmembrane helix</keyword>
<accession>A0A4Z0H1G2</accession>
<keyword evidence="5 6" id="KW-0472">Membrane</keyword>
<keyword evidence="6" id="KW-0813">Transport</keyword>
<gene>
    <name evidence="8" type="ORF">E4663_12180</name>
</gene>
<feature type="transmembrane region" description="Helical" evidence="6">
    <location>
        <begin position="518"/>
        <end position="542"/>
    </location>
</feature>
<comment type="subcellular location">
    <subcellularLocation>
        <location evidence="1 6">Cell membrane</location>
        <topology evidence="1 6">Multi-pass membrane protein</topology>
    </subcellularLocation>
</comment>
<dbReference type="EMBL" id="SRJC01000002">
    <property type="protein sequence ID" value="TGB02902.1"/>
    <property type="molecule type" value="Genomic_DNA"/>
</dbReference>
<feature type="transmembrane region" description="Helical" evidence="6">
    <location>
        <begin position="18"/>
        <end position="36"/>
    </location>
</feature>
<dbReference type="InterPro" id="IPR003838">
    <property type="entry name" value="ABC3_permease_C"/>
</dbReference>
<feature type="transmembrane region" description="Helical" evidence="6">
    <location>
        <begin position="288"/>
        <end position="312"/>
    </location>
</feature>
<feature type="transmembrane region" description="Helical" evidence="6">
    <location>
        <begin position="577"/>
        <end position="595"/>
    </location>
</feature>
<keyword evidence="2 6" id="KW-1003">Cell membrane</keyword>
<dbReference type="PANTHER" id="PTHR46795">
    <property type="entry name" value="ABC TRANSPORTER PERMEASE-RELATED-RELATED"/>
    <property type="match status" value="1"/>
</dbReference>
<dbReference type="GO" id="GO:0055085">
    <property type="term" value="P:transmembrane transport"/>
    <property type="evidence" value="ECO:0007669"/>
    <property type="project" value="UniProtKB-UniRule"/>
</dbReference>
<dbReference type="PANTHER" id="PTHR46795:SF3">
    <property type="entry name" value="ABC TRANSPORTER PERMEASE"/>
    <property type="match status" value="1"/>
</dbReference>
<dbReference type="InterPro" id="IPR027022">
    <property type="entry name" value="ABC_permease_BceB-typ"/>
</dbReference>
<sequence length="640" mass="71943">MTLNQLIWKSLKKNLSNYYLYVFALIFSVALFFAFVTMNSSPDTGAAKETTTGSVGLTLASIVLTVIVTVFLLYANRIFIKRRSKEIGLFQLIGMTKRQVFRVLSMEHFLLYFGAMVVGIGFGFLTSRLLELVLLNVTGQEGLATLSFSMKALLQTILFFSVVYGLIMLSNALYIRKRNILDLFQVRSKSEGKRVSVIETIMGIFGLVLIGTGYYVSSIMFRGDMVRVELLFGIMLFILATVILGTYLFYKGSVSFLGNLIRKQKAGYLHVREVLSLSSILFRMKSNALMLTVITTVSALAISLLSLSYITYYSAEETAMQRVAGDFAFLEKAPADTFTAMLEENGIAYERNNIDIVKANINVKDIVQAEGDFNFNPDEMLATVISDEDVEIDVAPDETVFSGTNDLMSQIMSLKNTGEIAFEEVGTKQLTGTQDEYYVSNIFTSGGLPTAVVDQETFERLNENKDPELQWTSSLQVTVNMEDSSKVTEANKLFEELPEGELPQFSRIKQETDQKQSLGLTLFIIGFLGLTFLITSGCILYFKQMDESEDERSNYTILRKIGYTRNDLLQGIRLKQLFNFGIPLAVGLLHSYFAVKSGWFIFGTELWTPMLIVMGLYALFYSIFGVLSIQYYKKVIRESL</sequence>
<evidence type="ECO:0000259" key="7">
    <source>
        <dbReference type="Pfam" id="PF02687"/>
    </source>
</evidence>
<dbReference type="InterPro" id="IPR052536">
    <property type="entry name" value="ABC-4_Integral_Memb_Prot"/>
</dbReference>
<name>A0A4Z0H1G2_9BACI</name>
<dbReference type="AlphaFoldDB" id="A0A4Z0H1G2"/>
<evidence type="ECO:0000313" key="9">
    <source>
        <dbReference type="Proteomes" id="UP000297982"/>
    </source>
</evidence>
<proteinExistence type="inferred from homology"/>
<feature type="transmembrane region" description="Helical" evidence="6">
    <location>
        <begin position="195"/>
        <end position="216"/>
    </location>
</feature>
<keyword evidence="3 6" id="KW-0812">Transmembrane</keyword>
<organism evidence="8 9">
    <name type="scientific">Halobacillus salinus</name>
    <dbReference type="NCBI Taxonomy" id="192814"/>
    <lineage>
        <taxon>Bacteria</taxon>
        <taxon>Bacillati</taxon>
        <taxon>Bacillota</taxon>
        <taxon>Bacilli</taxon>
        <taxon>Bacillales</taxon>
        <taxon>Bacillaceae</taxon>
        <taxon>Halobacillus</taxon>
    </lineage>
</organism>
<reference evidence="8 9" key="1">
    <citation type="journal article" date="2003" name="Int. J. Syst. Evol. Microbiol.">
        <title>Halobacillus salinus sp. nov., isolated from a salt lake on the coast of the East Sea in Korea.</title>
        <authorList>
            <person name="Yoon J.H."/>
            <person name="Kang K.H."/>
            <person name="Park Y.H."/>
        </authorList>
    </citation>
    <scope>NUCLEOTIDE SEQUENCE [LARGE SCALE GENOMIC DNA]</scope>
    <source>
        <strain evidence="8 9">HSL-3</strain>
    </source>
</reference>
<evidence type="ECO:0000256" key="1">
    <source>
        <dbReference type="ARBA" id="ARBA00004651"/>
    </source>
</evidence>
<feature type="transmembrane region" description="Helical" evidence="6">
    <location>
        <begin position="228"/>
        <end position="250"/>
    </location>
</feature>
<dbReference type="STRING" id="192814.GCA_900166575_02747"/>